<dbReference type="Gene3D" id="3.80.10.10">
    <property type="entry name" value="Ribonuclease Inhibitor"/>
    <property type="match status" value="1"/>
</dbReference>
<gene>
    <name evidence="2" type="ORF">BGZ95_005938</name>
</gene>
<dbReference type="Pfam" id="PF12937">
    <property type="entry name" value="F-box-like"/>
    <property type="match status" value="1"/>
</dbReference>
<reference evidence="2" key="1">
    <citation type="journal article" date="2020" name="Fungal Divers.">
        <title>Resolving the Mortierellaceae phylogeny through synthesis of multi-gene phylogenetics and phylogenomics.</title>
        <authorList>
            <person name="Vandepol N."/>
            <person name="Liber J."/>
            <person name="Desiro A."/>
            <person name="Na H."/>
            <person name="Kennedy M."/>
            <person name="Barry K."/>
            <person name="Grigoriev I.V."/>
            <person name="Miller A.N."/>
            <person name="O'Donnell K."/>
            <person name="Stajich J.E."/>
            <person name="Bonito G."/>
        </authorList>
    </citation>
    <scope>NUCLEOTIDE SEQUENCE</scope>
    <source>
        <strain evidence="2">NRRL 28262</strain>
    </source>
</reference>
<dbReference type="InterPro" id="IPR001810">
    <property type="entry name" value="F-box_dom"/>
</dbReference>
<dbReference type="SUPFAM" id="SSF52047">
    <property type="entry name" value="RNI-like"/>
    <property type="match status" value="1"/>
</dbReference>
<dbReference type="PROSITE" id="PS50181">
    <property type="entry name" value="FBOX"/>
    <property type="match status" value="1"/>
</dbReference>
<dbReference type="InterPro" id="IPR032675">
    <property type="entry name" value="LRR_dom_sf"/>
</dbReference>
<dbReference type="SUPFAM" id="SSF81383">
    <property type="entry name" value="F-box domain"/>
    <property type="match status" value="1"/>
</dbReference>
<sequence>MTGISDIPQELIVMIADYLSRKDRHRLASTCRNHYQALISRLWKELYIESDFPHFWSKQHQIAPVKPIITSRRVEQHAPYVHLLRLHGPFQQEYYALKFPRLHTLIFLHDFSFHTPCNGAERFDSTLDIPMWHDVHINNANLIRLNPTIKNLQIDLGRPNPIPSASFWEAISTTLHNPSRLCVSGFCPASSNTLNSFWKACNIFEELDIKVDLNTTELLSQLDFPRLRRIALNVVPGWGGLKFDIQEQLAWLRRCHNLTKLDWKLTSHRLPKEFMEALEQRTWPHLEDLSLGDFHDSVDIRTLSSRLPSLRRFRLRSDQFQLRSDQVYALSFTAFQKQLFGKIRVLDMAHSFGFTSRMSLGVLEECVHLNEFKTFVIDAEDIDLESRPWVCLNLKRLEALIKVESDESHEDAFDALSRLTHLEHLDSGLDKLTVSEIEKHLPGENNYLQWSLDSGLDRLSTLTKLRTIGFADTDQEMTEEELEWMFDSWPLLEEVKGEFSGDDGYHSALVDMLHERHISHV</sequence>
<feature type="domain" description="F-box" evidence="1">
    <location>
        <begin position="1"/>
        <end position="46"/>
    </location>
</feature>
<dbReference type="AlphaFoldDB" id="A0AAD4H1B3"/>
<dbReference type="Proteomes" id="UP001194580">
    <property type="component" value="Unassembled WGS sequence"/>
</dbReference>
<dbReference type="InterPro" id="IPR036047">
    <property type="entry name" value="F-box-like_dom_sf"/>
</dbReference>
<evidence type="ECO:0000313" key="3">
    <source>
        <dbReference type="Proteomes" id="UP001194580"/>
    </source>
</evidence>
<evidence type="ECO:0000313" key="2">
    <source>
        <dbReference type="EMBL" id="KAG0254774.1"/>
    </source>
</evidence>
<keyword evidence="3" id="KW-1185">Reference proteome</keyword>
<organism evidence="2 3">
    <name type="scientific">Linnemannia exigua</name>
    <dbReference type="NCBI Taxonomy" id="604196"/>
    <lineage>
        <taxon>Eukaryota</taxon>
        <taxon>Fungi</taxon>
        <taxon>Fungi incertae sedis</taxon>
        <taxon>Mucoromycota</taxon>
        <taxon>Mortierellomycotina</taxon>
        <taxon>Mortierellomycetes</taxon>
        <taxon>Mortierellales</taxon>
        <taxon>Mortierellaceae</taxon>
        <taxon>Linnemannia</taxon>
    </lineage>
</organism>
<dbReference type="EMBL" id="JAAAIL010002755">
    <property type="protein sequence ID" value="KAG0254774.1"/>
    <property type="molecule type" value="Genomic_DNA"/>
</dbReference>
<evidence type="ECO:0000259" key="1">
    <source>
        <dbReference type="PROSITE" id="PS50181"/>
    </source>
</evidence>
<protein>
    <recommendedName>
        <fullName evidence="1">F-box domain-containing protein</fullName>
    </recommendedName>
</protein>
<comment type="caution">
    <text evidence="2">The sequence shown here is derived from an EMBL/GenBank/DDBJ whole genome shotgun (WGS) entry which is preliminary data.</text>
</comment>
<name>A0AAD4H1B3_9FUNG</name>
<accession>A0AAD4H1B3</accession>
<proteinExistence type="predicted"/>